<dbReference type="AlphaFoldDB" id="A0A1W6L9D6"/>
<gene>
    <name evidence="2" type="ORF">A4W93_13410</name>
</gene>
<dbReference type="EMBL" id="CP015118">
    <property type="protein sequence ID" value="ARN20814.1"/>
    <property type="molecule type" value="Genomic_DNA"/>
</dbReference>
<evidence type="ECO:0000313" key="3">
    <source>
        <dbReference type="Proteomes" id="UP000193427"/>
    </source>
</evidence>
<dbReference type="KEGG" id="rgu:A4W93_13410"/>
<keyword evidence="3" id="KW-1185">Reference proteome</keyword>
<organism evidence="2 3">
    <name type="scientific">Piscinibacter gummiphilus</name>
    <dbReference type="NCBI Taxonomy" id="946333"/>
    <lineage>
        <taxon>Bacteria</taxon>
        <taxon>Pseudomonadati</taxon>
        <taxon>Pseudomonadota</taxon>
        <taxon>Betaproteobacteria</taxon>
        <taxon>Burkholderiales</taxon>
        <taxon>Sphaerotilaceae</taxon>
        <taxon>Piscinibacter</taxon>
    </lineage>
</organism>
<proteinExistence type="predicted"/>
<evidence type="ECO:0000313" key="2">
    <source>
        <dbReference type="EMBL" id="ARN20814.1"/>
    </source>
</evidence>
<dbReference type="STRING" id="946333.A4W93_13410"/>
<evidence type="ECO:0000256" key="1">
    <source>
        <dbReference type="SAM" id="MobiDB-lite"/>
    </source>
</evidence>
<reference evidence="2 3" key="1">
    <citation type="submission" date="2016-04" db="EMBL/GenBank/DDBJ databases">
        <title>Complete genome sequence of natural rubber-degrading, novel Gram-negative bacterium, Rhizobacter gummiphilus strain NS21.</title>
        <authorList>
            <person name="Tabata M."/>
            <person name="Kasai D."/>
            <person name="Fukuda M."/>
        </authorList>
    </citation>
    <scope>NUCLEOTIDE SEQUENCE [LARGE SCALE GENOMIC DNA]</scope>
    <source>
        <strain evidence="2 3">NS21</strain>
    </source>
</reference>
<feature type="region of interest" description="Disordered" evidence="1">
    <location>
        <begin position="39"/>
        <end position="60"/>
    </location>
</feature>
<accession>A0A1W6L9D6</accession>
<sequence>MLVDQRDGGHGSPELLLEQLHDRIERGFGVGVEDSQFTQDLQPSGLIGSGEGGWQHEARL</sequence>
<name>A0A1W6L9D6_9BURK</name>
<dbReference type="Proteomes" id="UP000193427">
    <property type="component" value="Chromosome"/>
</dbReference>
<protein>
    <submittedName>
        <fullName evidence="2">Uncharacterized protein</fullName>
    </submittedName>
</protein>